<proteinExistence type="predicted"/>
<evidence type="ECO:0000313" key="1">
    <source>
        <dbReference type="EMBL" id="JAD90057.1"/>
    </source>
</evidence>
<name>A0A0A9E246_ARUDO</name>
<organism evidence="1">
    <name type="scientific">Arundo donax</name>
    <name type="common">Giant reed</name>
    <name type="synonym">Donax arundinaceus</name>
    <dbReference type="NCBI Taxonomy" id="35708"/>
    <lineage>
        <taxon>Eukaryota</taxon>
        <taxon>Viridiplantae</taxon>
        <taxon>Streptophyta</taxon>
        <taxon>Embryophyta</taxon>
        <taxon>Tracheophyta</taxon>
        <taxon>Spermatophyta</taxon>
        <taxon>Magnoliopsida</taxon>
        <taxon>Liliopsida</taxon>
        <taxon>Poales</taxon>
        <taxon>Poaceae</taxon>
        <taxon>PACMAD clade</taxon>
        <taxon>Arundinoideae</taxon>
        <taxon>Arundineae</taxon>
        <taxon>Arundo</taxon>
    </lineage>
</organism>
<protein>
    <submittedName>
        <fullName evidence="1">Uncharacterized protein</fullName>
    </submittedName>
</protein>
<accession>A0A0A9E246</accession>
<dbReference type="EMBL" id="GBRH01207838">
    <property type="protein sequence ID" value="JAD90057.1"/>
    <property type="molecule type" value="Transcribed_RNA"/>
</dbReference>
<reference evidence="1" key="1">
    <citation type="submission" date="2014-09" db="EMBL/GenBank/DDBJ databases">
        <authorList>
            <person name="Magalhaes I.L.F."/>
            <person name="Oliveira U."/>
            <person name="Santos F.R."/>
            <person name="Vidigal T.H.D.A."/>
            <person name="Brescovit A.D."/>
            <person name="Santos A.J."/>
        </authorList>
    </citation>
    <scope>NUCLEOTIDE SEQUENCE</scope>
    <source>
        <tissue evidence="1">Shoot tissue taken approximately 20 cm above the soil surface</tissue>
    </source>
</reference>
<sequence>MITINLIAKMLDLNEYYTTNQVAQDDCVYEYCATNQIVNMCHRILFA</sequence>
<reference evidence="1" key="2">
    <citation type="journal article" date="2015" name="Data Brief">
        <title>Shoot transcriptome of the giant reed, Arundo donax.</title>
        <authorList>
            <person name="Barrero R.A."/>
            <person name="Guerrero F.D."/>
            <person name="Moolhuijzen P."/>
            <person name="Goolsby J.A."/>
            <person name="Tidwell J."/>
            <person name="Bellgard S.E."/>
            <person name="Bellgard M.I."/>
        </authorList>
    </citation>
    <scope>NUCLEOTIDE SEQUENCE</scope>
    <source>
        <tissue evidence="1">Shoot tissue taken approximately 20 cm above the soil surface</tissue>
    </source>
</reference>
<dbReference type="AlphaFoldDB" id="A0A0A9E246"/>